<evidence type="ECO:0008006" key="3">
    <source>
        <dbReference type="Google" id="ProtNLM"/>
    </source>
</evidence>
<evidence type="ECO:0000313" key="1">
    <source>
        <dbReference type="EMBL" id="GAA1554703.1"/>
    </source>
</evidence>
<sequence length="393" mass="43184">MDATFVPLLPTLSIAALPDRAREVVEYRKSGLSLNYVQGCPLGCAYCIRHTYGLWDADTPAALMTDAEAVEQLVGHRYFKPHTTPVQIFNRSTDPFLAGVKDHLFAVLEDLDSRGLTNHVLVITRAVVRGADCARLNALQNLKVTLLFTYSGIEDRRVEPYPGSVAAASLRRATAYGSAAEPRRYRTVLYWRPLVPGLNDTDEHLDRAVELSAAADATVFTGLFYRDQIADYYRANGIPEPYAGTARRKIVPESLDSRVVDAFAARAAGAAPLFRKTSCAVSYVHGLPDYNGHYGIRELCDICPMAQLKLCADAHQVPTTRAFQDAAAVLPEAAHLKVLGVDGRAVQVEGLPSEQPRYFLQHAFAFQVHDAGHPHHVHRHGRADIGWEATTNG</sequence>
<organism evidence="1 2">
    <name type="scientific">Kribbella sancticallisti</name>
    <dbReference type="NCBI Taxonomy" id="460087"/>
    <lineage>
        <taxon>Bacteria</taxon>
        <taxon>Bacillati</taxon>
        <taxon>Actinomycetota</taxon>
        <taxon>Actinomycetes</taxon>
        <taxon>Propionibacteriales</taxon>
        <taxon>Kribbellaceae</taxon>
        <taxon>Kribbella</taxon>
    </lineage>
</organism>
<protein>
    <recommendedName>
        <fullName evidence="3">DNA repair photolyase</fullName>
    </recommendedName>
</protein>
<gene>
    <name evidence="1" type="ORF">GCM10009789_05180</name>
</gene>
<reference evidence="1 2" key="1">
    <citation type="journal article" date="2019" name="Int. J. Syst. Evol. Microbiol.">
        <title>The Global Catalogue of Microorganisms (GCM) 10K type strain sequencing project: providing services to taxonomists for standard genome sequencing and annotation.</title>
        <authorList>
            <consortium name="The Broad Institute Genomics Platform"/>
            <consortium name="The Broad Institute Genome Sequencing Center for Infectious Disease"/>
            <person name="Wu L."/>
            <person name="Ma J."/>
        </authorList>
    </citation>
    <scope>NUCLEOTIDE SEQUENCE [LARGE SCALE GENOMIC DNA]</scope>
    <source>
        <strain evidence="1 2">JCM 14969</strain>
    </source>
</reference>
<dbReference type="InterPro" id="IPR013785">
    <property type="entry name" value="Aldolase_TIM"/>
</dbReference>
<dbReference type="Proteomes" id="UP001500393">
    <property type="component" value="Unassembled WGS sequence"/>
</dbReference>
<accession>A0ABN2CBA4</accession>
<proteinExistence type="predicted"/>
<keyword evidence="2" id="KW-1185">Reference proteome</keyword>
<name>A0ABN2CBA4_9ACTN</name>
<comment type="caution">
    <text evidence="1">The sequence shown here is derived from an EMBL/GenBank/DDBJ whole genome shotgun (WGS) entry which is preliminary data.</text>
</comment>
<dbReference type="Gene3D" id="3.20.20.70">
    <property type="entry name" value="Aldolase class I"/>
    <property type="match status" value="1"/>
</dbReference>
<dbReference type="EMBL" id="BAAAOS010000006">
    <property type="protein sequence ID" value="GAA1554703.1"/>
    <property type="molecule type" value="Genomic_DNA"/>
</dbReference>
<evidence type="ECO:0000313" key="2">
    <source>
        <dbReference type="Proteomes" id="UP001500393"/>
    </source>
</evidence>